<gene>
    <name evidence="1" type="ORF">KL86SPO_50414</name>
</gene>
<name>A0A212LYK1_9FIRM</name>
<dbReference type="AlphaFoldDB" id="A0A212LYK1"/>
<dbReference type="EMBL" id="FMJE01000005">
    <property type="protein sequence ID" value="SCM82643.1"/>
    <property type="molecule type" value="Genomic_DNA"/>
</dbReference>
<proteinExistence type="predicted"/>
<sequence>MMAAWQKVLELFHSEPASAKKQISLPEIVDQSRRDWLYAQSCYKTVSDPDLVDYFSFLIKAYERRYVYLLRKARDEGICCPGIISGIQDETTVRRVF</sequence>
<reference evidence="1" key="1">
    <citation type="submission" date="2016-08" db="EMBL/GenBank/DDBJ databases">
        <authorList>
            <person name="Seilhamer J.J."/>
        </authorList>
    </citation>
    <scope>NUCLEOTIDE SEQUENCE</scope>
    <source>
        <strain evidence="1">86</strain>
    </source>
</reference>
<evidence type="ECO:0008006" key="2">
    <source>
        <dbReference type="Google" id="ProtNLM"/>
    </source>
</evidence>
<organism evidence="1">
    <name type="scientific">uncultured Sporomusa sp</name>
    <dbReference type="NCBI Taxonomy" id="307249"/>
    <lineage>
        <taxon>Bacteria</taxon>
        <taxon>Bacillati</taxon>
        <taxon>Bacillota</taxon>
        <taxon>Negativicutes</taxon>
        <taxon>Selenomonadales</taxon>
        <taxon>Sporomusaceae</taxon>
        <taxon>Sporomusa</taxon>
        <taxon>environmental samples</taxon>
    </lineage>
</organism>
<protein>
    <recommendedName>
        <fullName evidence="2">DUF2508 domain-containing protein</fullName>
    </recommendedName>
</protein>
<evidence type="ECO:0000313" key="1">
    <source>
        <dbReference type="EMBL" id="SCM82643.1"/>
    </source>
</evidence>
<dbReference type="RefSeq" id="WP_288185274.1">
    <property type="nucleotide sequence ID" value="NZ_LT608335.1"/>
</dbReference>
<accession>A0A212LYK1</accession>